<gene>
    <name evidence="1" type="ORF">LOM8899_02729</name>
</gene>
<dbReference type="InterPro" id="IPR007375">
    <property type="entry name" value="SoxG"/>
</dbReference>
<accession>A0A238LGP0</accession>
<dbReference type="Gene3D" id="3.30.1360.120">
    <property type="entry name" value="Probable tRNA modification gtpase trme, domain 1"/>
    <property type="match status" value="1"/>
</dbReference>
<protein>
    <submittedName>
        <fullName evidence="1">Sarcosine oxidase, gamma subunit family</fullName>
    </submittedName>
</protein>
<reference evidence="1 2" key="1">
    <citation type="submission" date="2017-05" db="EMBL/GenBank/DDBJ databases">
        <authorList>
            <person name="Song R."/>
            <person name="Chenine A.L."/>
            <person name="Ruprecht R.M."/>
        </authorList>
    </citation>
    <scope>NUCLEOTIDE SEQUENCE [LARGE SCALE GENOMIC DNA]</scope>
    <source>
        <strain evidence="1 2">CECT 8899</strain>
    </source>
</reference>
<evidence type="ECO:0000313" key="2">
    <source>
        <dbReference type="Proteomes" id="UP000201613"/>
    </source>
</evidence>
<dbReference type="EMBL" id="FXZK01000005">
    <property type="protein sequence ID" value="SMY08575.1"/>
    <property type="molecule type" value="Genomic_DNA"/>
</dbReference>
<dbReference type="Proteomes" id="UP000201613">
    <property type="component" value="Unassembled WGS sequence"/>
</dbReference>
<dbReference type="OrthoDB" id="7350722at2"/>
<proteinExistence type="predicted"/>
<keyword evidence="2" id="KW-1185">Reference proteome</keyword>
<dbReference type="InterPro" id="IPR027266">
    <property type="entry name" value="TrmE/GcvT-like"/>
</dbReference>
<organism evidence="1 2">
    <name type="scientific">Flavimaricola marinus</name>
    <dbReference type="NCBI Taxonomy" id="1819565"/>
    <lineage>
        <taxon>Bacteria</taxon>
        <taxon>Pseudomonadati</taxon>
        <taxon>Pseudomonadota</taxon>
        <taxon>Alphaproteobacteria</taxon>
        <taxon>Rhodobacterales</taxon>
        <taxon>Paracoccaceae</taxon>
        <taxon>Flavimaricola</taxon>
    </lineage>
</organism>
<sequence length="183" mass="19213">MARLIAKSALMGLLPVTVGGISLTEVETGPVTSIAPFKGQSRAVSAVLKERVGLRFPPVNRAVAAGDVRLIWAGKGRALMLGAKPEGLEGLAAMTDQTGANAVLRIEGEAVEDVLARLIPMDLRSTVFKTGHTARTMLAHMQVSVTRVGADAFEIMAMRSMAGTLVHDLEQAAKGVMARRALG</sequence>
<name>A0A238LGP0_9RHOB</name>
<dbReference type="RefSeq" id="WP_093992769.1">
    <property type="nucleotide sequence ID" value="NZ_FXZK01000005.1"/>
</dbReference>
<dbReference type="Pfam" id="PF04268">
    <property type="entry name" value="SoxG"/>
    <property type="match status" value="1"/>
</dbReference>
<dbReference type="SUPFAM" id="SSF103025">
    <property type="entry name" value="Folate-binding domain"/>
    <property type="match status" value="1"/>
</dbReference>
<evidence type="ECO:0000313" key="1">
    <source>
        <dbReference type="EMBL" id="SMY08575.1"/>
    </source>
</evidence>
<dbReference type="AlphaFoldDB" id="A0A238LGP0"/>